<protein>
    <submittedName>
        <fullName evidence="1">Polyketide cyclase / dehydrase and lipid transport</fullName>
    </submittedName>
</protein>
<dbReference type="Pfam" id="PF10604">
    <property type="entry name" value="Polyketide_cyc2"/>
    <property type="match status" value="1"/>
</dbReference>
<name>A0A1H0RV56_9ACTN</name>
<dbReference type="InterPro" id="IPR019587">
    <property type="entry name" value="Polyketide_cyclase/dehydratase"/>
</dbReference>
<gene>
    <name evidence="1" type="ORF">SAMN05216259_12418</name>
</gene>
<dbReference type="RefSeq" id="WP_093788294.1">
    <property type="nucleotide sequence ID" value="NZ_FNIE01000024.1"/>
</dbReference>
<dbReference type="AlphaFoldDB" id="A0A1H0RV56"/>
<dbReference type="STRING" id="310781.SAMN05216259_12418"/>
<evidence type="ECO:0000313" key="2">
    <source>
        <dbReference type="Proteomes" id="UP000199341"/>
    </source>
</evidence>
<dbReference type="Proteomes" id="UP000199341">
    <property type="component" value="Unassembled WGS sequence"/>
</dbReference>
<dbReference type="EMBL" id="FNIE01000024">
    <property type="protein sequence ID" value="SDP33270.1"/>
    <property type="molecule type" value="Genomic_DNA"/>
</dbReference>
<accession>A0A1H0RV56</accession>
<dbReference type="OrthoDB" id="7838135at2"/>
<sequence>MIRAEHEFTLPVPPKEAFALLSDPAKDPDWQTACKSTRLLNGEARPGCQYEILFHMVGKKMQFTVEILDYEPGVLSRFKTLDGPFGYLGTYRYSEQPDGTTAVHWTFEVDPGDYFGVMPLSLVKKLLISQVKKDSGRLAGTLAAQGAAALA</sequence>
<reference evidence="1 2" key="1">
    <citation type="submission" date="2016-10" db="EMBL/GenBank/DDBJ databases">
        <authorList>
            <person name="de Groot N.N."/>
        </authorList>
    </citation>
    <scope>NUCLEOTIDE SEQUENCE [LARGE SCALE GENOMIC DNA]</scope>
    <source>
        <strain evidence="1 2">CGMCC 4.2022</strain>
    </source>
</reference>
<dbReference type="Gene3D" id="3.30.530.20">
    <property type="match status" value="1"/>
</dbReference>
<dbReference type="SUPFAM" id="SSF55961">
    <property type="entry name" value="Bet v1-like"/>
    <property type="match status" value="1"/>
</dbReference>
<proteinExistence type="predicted"/>
<keyword evidence="2" id="KW-1185">Reference proteome</keyword>
<organism evidence="1 2">
    <name type="scientific">Actinacidiphila guanduensis</name>
    <dbReference type="NCBI Taxonomy" id="310781"/>
    <lineage>
        <taxon>Bacteria</taxon>
        <taxon>Bacillati</taxon>
        <taxon>Actinomycetota</taxon>
        <taxon>Actinomycetes</taxon>
        <taxon>Kitasatosporales</taxon>
        <taxon>Streptomycetaceae</taxon>
        <taxon>Actinacidiphila</taxon>
    </lineage>
</organism>
<dbReference type="InterPro" id="IPR023393">
    <property type="entry name" value="START-like_dom_sf"/>
</dbReference>
<evidence type="ECO:0000313" key="1">
    <source>
        <dbReference type="EMBL" id="SDP33270.1"/>
    </source>
</evidence>